<dbReference type="AlphaFoldDB" id="A0A6L2ZW67"/>
<name>A0A6L2ZW67_9LACT</name>
<organism evidence="1 2">
    <name type="scientific">Lactococcus garvieae</name>
    <dbReference type="NCBI Taxonomy" id="1363"/>
    <lineage>
        <taxon>Bacteria</taxon>
        <taxon>Bacillati</taxon>
        <taxon>Bacillota</taxon>
        <taxon>Bacilli</taxon>
        <taxon>Lactobacillales</taxon>
        <taxon>Streptococcaceae</taxon>
        <taxon>Lactococcus</taxon>
    </lineage>
</organism>
<reference evidence="1 2" key="1">
    <citation type="submission" date="2020-06" db="EMBL/GenBank/DDBJ databases">
        <title>Draft genome sequence of Lactic acid bacteria from Okinawan-style tofu.</title>
        <authorList>
            <person name="Takara I."/>
            <person name="Ikematsu S."/>
        </authorList>
    </citation>
    <scope>NUCLEOTIDE SEQUENCE [LARGE SCALE GENOMIC DNA]</scope>
    <source>
        <strain evidence="2">lg38</strain>
    </source>
</reference>
<dbReference type="RefSeq" id="WP_176490525.1">
    <property type="nucleotide sequence ID" value="NZ_BLXU01000009.1"/>
</dbReference>
<dbReference type="EMBL" id="BLXU01000009">
    <property type="protein sequence ID" value="GFO52339.1"/>
    <property type="molecule type" value="Genomic_DNA"/>
</dbReference>
<evidence type="ECO:0000313" key="2">
    <source>
        <dbReference type="Proteomes" id="UP000504756"/>
    </source>
</evidence>
<dbReference type="Proteomes" id="UP000504756">
    <property type="component" value="Unassembled WGS sequence"/>
</dbReference>
<sequence length="142" mass="16541">MNWKDIIKDTGIEIIWIDTEYSEEGSYIPKCMLYPNGAIVLNLSLHCDRVEFVALHEIGHLVTGRTLAVVNERLKVIEHNRNEAQANRYTFRNIAPRFVEENQYDRAWASPYKLCAFLNVEATFENIWIAQEEIDNALWNAP</sequence>
<dbReference type="Gene3D" id="1.10.10.2910">
    <property type="match status" value="1"/>
</dbReference>
<gene>
    <name evidence="1" type="ORF">ikelab_16140</name>
</gene>
<evidence type="ECO:0008006" key="3">
    <source>
        <dbReference type="Google" id="ProtNLM"/>
    </source>
</evidence>
<proteinExistence type="predicted"/>
<comment type="caution">
    <text evidence="1">The sequence shown here is derived from an EMBL/GenBank/DDBJ whole genome shotgun (WGS) entry which is preliminary data.</text>
</comment>
<evidence type="ECO:0000313" key="1">
    <source>
        <dbReference type="EMBL" id="GFO52339.1"/>
    </source>
</evidence>
<accession>A0A6L2ZW67</accession>
<protein>
    <recommendedName>
        <fullName evidence="3">IrrE N-terminal-like domain-containing protein</fullName>
    </recommendedName>
</protein>